<keyword evidence="2 4" id="KW-0694">RNA-binding</keyword>
<dbReference type="SUPFAM" id="SSF46785">
    <property type="entry name" value="Winged helix' DNA-binding domain"/>
    <property type="match status" value="1"/>
</dbReference>
<feature type="region of interest" description="Disordered" evidence="5">
    <location>
        <begin position="256"/>
        <end position="289"/>
    </location>
</feature>
<evidence type="ECO:0000256" key="2">
    <source>
        <dbReference type="ARBA" id="ARBA00022884"/>
    </source>
</evidence>
<dbReference type="FunFam" id="1.10.10.10:FF:000158">
    <property type="entry name" value="La ribonucleoprotein domain family member 7"/>
    <property type="match status" value="1"/>
</dbReference>
<comment type="subcellular location">
    <subcellularLocation>
        <location evidence="1">Nucleus</location>
    </subcellularLocation>
</comment>
<dbReference type="GO" id="GO:0003729">
    <property type="term" value="F:mRNA binding"/>
    <property type="evidence" value="ECO:0007669"/>
    <property type="project" value="TreeGrafter"/>
</dbReference>
<dbReference type="Gene3D" id="1.10.10.10">
    <property type="entry name" value="Winged helix-like DNA-binding domain superfamily/Winged helix DNA-binding domain"/>
    <property type="match status" value="1"/>
</dbReference>
<accession>E4XBQ6</accession>
<dbReference type="AlphaFoldDB" id="E4XBQ6"/>
<feature type="region of interest" description="Disordered" evidence="5">
    <location>
        <begin position="337"/>
        <end position="399"/>
    </location>
</feature>
<dbReference type="SMART" id="SM00715">
    <property type="entry name" value="LA"/>
    <property type="match status" value="1"/>
</dbReference>
<feature type="region of interest" description="Disordered" evidence="5">
    <location>
        <begin position="478"/>
        <end position="512"/>
    </location>
</feature>
<evidence type="ECO:0000259" key="6">
    <source>
        <dbReference type="PROSITE" id="PS50961"/>
    </source>
</evidence>
<evidence type="ECO:0000256" key="5">
    <source>
        <dbReference type="SAM" id="MobiDB-lite"/>
    </source>
</evidence>
<dbReference type="EMBL" id="FN653034">
    <property type="protein sequence ID" value="CBY09031.1"/>
    <property type="molecule type" value="Genomic_DNA"/>
</dbReference>
<evidence type="ECO:0000256" key="3">
    <source>
        <dbReference type="ARBA" id="ARBA00023242"/>
    </source>
</evidence>
<feature type="region of interest" description="Disordered" evidence="5">
    <location>
        <begin position="673"/>
        <end position="827"/>
    </location>
</feature>
<feature type="compositionally biased region" description="Low complexity" evidence="5">
    <location>
        <begin position="484"/>
        <end position="496"/>
    </location>
</feature>
<evidence type="ECO:0000256" key="1">
    <source>
        <dbReference type="ARBA" id="ARBA00004123"/>
    </source>
</evidence>
<dbReference type="Pfam" id="PF05383">
    <property type="entry name" value="La"/>
    <property type="match status" value="1"/>
</dbReference>
<feature type="domain" description="HTH La-type RNA-binding" evidence="6">
    <location>
        <begin position="81"/>
        <end position="173"/>
    </location>
</feature>
<dbReference type="GO" id="GO:0005634">
    <property type="term" value="C:nucleus"/>
    <property type="evidence" value="ECO:0007669"/>
    <property type="project" value="UniProtKB-SubCell"/>
</dbReference>
<dbReference type="PROSITE" id="PS50961">
    <property type="entry name" value="HTH_LA"/>
    <property type="match status" value="1"/>
</dbReference>
<dbReference type="InParanoid" id="E4XBQ6"/>
<organism evidence="7">
    <name type="scientific">Oikopleura dioica</name>
    <name type="common">Tunicate</name>
    <dbReference type="NCBI Taxonomy" id="34765"/>
    <lineage>
        <taxon>Eukaryota</taxon>
        <taxon>Metazoa</taxon>
        <taxon>Chordata</taxon>
        <taxon>Tunicata</taxon>
        <taxon>Appendicularia</taxon>
        <taxon>Copelata</taxon>
        <taxon>Oikopleuridae</taxon>
        <taxon>Oikopleura</taxon>
    </lineage>
</organism>
<dbReference type="InterPro" id="IPR036390">
    <property type="entry name" value="WH_DNA-bd_sf"/>
</dbReference>
<dbReference type="InterPro" id="IPR036388">
    <property type="entry name" value="WH-like_DNA-bd_sf"/>
</dbReference>
<gene>
    <name evidence="7" type="ORF">GSOID_T00006562001</name>
</gene>
<dbReference type="PANTHER" id="PTHR22792">
    <property type="entry name" value="LUPUS LA PROTEIN-RELATED"/>
    <property type="match status" value="1"/>
</dbReference>
<dbReference type="InterPro" id="IPR006630">
    <property type="entry name" value="La_HTH"/>
</dbReference>
<feature type="compositionally biased region" description="Basic residues" evidence="5">
    <location>
        <begin position="270"/>
        <end position="280"/>
    </location>
</feature>
<dbReference type="Proteomes" id="UP000001307">
    <property type="component" value="Unassembled WGS sequence"/>
</dbReference>
<keyword evidence="3" id="KW-0539">Nucleus</keyword>
<feature type="compositionally biased region" description="Low complexity" evidence="5">
    <location>
        <begin position="771"/>
        <end position="783"/>
    </location>
</feature>
<dbReference type="PANTHER" id="PTHR22792:SF140">
    <property type="entry name" value="ACHILLES, ISOFORM A"/>
    <property type="match status" value="1"/>
</dbReference>
<evidence type="ECO:0000313" key="8">
    <source>
        <dbReference type="Proteomes" id="UP000001307"/>
    </source>
</evidence>
<dbReference type="FunCoup" id="E4XBQ6">
    <property type="interactions" value="12"/>
</dbReference>
<feature type="compositionally biased region" description="Polar residues" evidence="5">
    <location>
        <begin position="730"/>
        <end position="754"/>
    </location>
</feature>
<sequence>MSGSGEPCRVKNLCPPPQLIEPDECQNVDSNHNFAFKLNRDILKLRVEDYDSNPPSSCGEDDDENPEHSFDAVIAADPSWIEPSQDVVISMVSLLDHYFSDENLVKDKFLLKHVRRNKQGYVSVKLLTSFKKLKHLSRSDWRVTAFCCKSSQNLELNHSGNKVKRRDQLPHIDLPTTSIKTILAKLPTGDMMTVDEISFIFRKFGSLSTVRLIRPGKEVPLDLRNHVAKHPELGQSTCAVVEFDKTEECQNAYKTLGKSAREENTGSGRNPRRQQKKQKAKERQGLLGGSYGYDSSEEFGSSPFPRWILFNLFVRISAFSSRENSPEIRRKFPLNTRSGQYLTPSPLVSPYGSRSNSPMRHSSGHPSPNFQRRSATESPVPNNKWAIGSRSKLGQSPLARRRQITSPNDHFSKATPPSPLVVPNLLGKVSRSAQSGLYGLQGAPLSTSYEKLNPVKSKVDDIFNKSIEVWSNDTYSDSHHVKSDLSQSQSPLSRSLTDTSHGFESPRDAGRLIDHTRVNQRFESLQAPSFHERGFFNNHTQPQSYCNHMTRSQSNSNILGRVSDYVPHSQYQHNPNPLSSHSNSNSTIARQFNNHSHNQSFSSQADFLQHDYSPFHQIRKESEGDHMNDHQVRSGPNMHFQNHQNLFDFTSHLTKSFSNPNIFSLYANPTPPSSISEKPLDLLNPSRRHSPSPPPLFPADTPSPPINPLPPLDTLQSSSSLGEILDPFQHPSSYSAGAQSGFTFNNNNDESSGKSPWFRRRQDFLAAQNDSPLGSPSGSPILSRKNVGVRQSKTNPVDWFPFSEGTGVLRMPRGPPDNSTKGFHRDNPVLGKLEMLSSQVAAAATNESSSQPNC</sequence>
<feature type="compositionally biased region" description="Polar residues" evidence="5">
    <location>
        <begin position="352"/>
        <end position="381"/>
    </location>
</feature>
<name>E4XBQ6_OIKDI</name>
<proteinExistence type="predicted"/>
<keyword evidence="8" id="KW-1185">Reference proteome</keyword>
<protein>
    <recommendedName>
        <fullName evidence="6">HTH La-type RNA-binding domain-containing protein</fullName>
    </recommendedName>
</protein>
<evidence type="ECO:0000313" key="7">
    <source>
        <dbReference type="EMBL" id="CBY09031.1"/>
    </source>
</evidence>
<evidence type="ECO:0000256" key="4">
    <source>
        <dbReference type="PROSITE-ProRule" id="PRU00332"/>
    </source>
</evidence>
<reference evidence="7" key="1">
    <citation type="journal article" date="2010" name="Science">
        <title>Plasticity of animal genome architecture unmasked by rapid evolution of a pelagic tunicate.</title>
        <authorList>
            <person name="Denoeud F."/>
            <person name="Henriet S."/>
            <person name="Mungpakdee S."/>
            <person name="Aury J.M."/>
            <person name="Da Silva C."/>
            <person name="Brinkmann H."/>
            <person name="Mikhaleva J."/>
            <person name="Olsen L.C."/>
            <person name="Jubin C."/>
            <person name="Canestro C."/>
            <person name="Bouquet J.M."/>
            <person name="Danks G."/>
            <person name="Poulain J."/>
            <person name="Campsteijn C."/>
            <person name="Adamski M."/>
            <person name="Cross I."/>
            <person name="Yadetie F."/>
            <person name="Muffato M."/>
            <person name="Louis A."/>
            <person name="Butcher S."/>
            <person name="Tsagkogeorga G."/>
            <person name="Konrad A."/>
            <person name="Singh S."/>
            <person name="Jensen M.F."/>
            <person name="Cong E.H."/>
            <person name="Eikeseth-Otteraa H."/>
            <person name="Noel B."/>
            <person name="Anthouard V."/>
            <person name="Porcel B.M."/>
            <person name="Kachouri-Lafond R."/>
            <person name="Nishino A."/>
            <person name="Ugolini M."/>
            <person name="Chourrout P."/>
            <person name="Nishida H."/>
            <person name="Aasland R."/>
            <person name="Huzurbazar S."/>
            <person name="Westhof E."/>
            <person name="Delsuc F."/>
            <person name="Lehrach H."/>
            <person name="Reinhardt R."/>
            <person name="Weissenbach J."/>
            <person name="Roy S.W."/>
            <person name="Artiguenave F."/>
            <person name="Postlethwait J.H."/>
            <person name="Manak J.R."/>
            <person name="Thompson E.M."/>
            <person name="Jaillon O."/>
            <person name="Du Pasquier L."/>
            <person name="Boudinot P."/>
            <person name="Liberles D.A."/>
            <person name="Volff J.N."/>
            <person name="Philippe H."/>
            <person name="Lenhard B."/>
            <person name="Roest Crollius H."/>
            <person name="Wincker P."/>
            <person name="Chourrout D."/>
        </authorList>
    </citation>
    <scope>NUCLEOTIDE SEQUENCE [LARGE SCALE GENOMIC DNA]</scope>
</reference>
<dbReference type="InterPro" id="IPR045180">
    <property type="entry name" value="La_dom_prot"/>
</dbReference>
<feature type="compositionally biased region" description="Pro residues" evidence="5">
    <location>
        <begin position="691"/>
        <end position="711"/>
    </location>
</feature>
<dbReference type="OrthoDB" id="435402at2759"/>